<dbReference type="InterPro" id="IPR011711">
    <property type="entry name" value="GntR_C"/>
</dbReference>
<dbReference type="SMART" id="SM00345">
    <property type="entry name" value="HTH_GNTR"/>
    <property type="match status" value="1"/>
</dbReference>
<protein>
    <submittedName>
        <fullName evidence="6">GntR family transcriptional regulator</fullName>
    </submittedName>
</protein>
<evidence type="ECO:0000313" key="6">
    <source>
        <dbReference type="EMBL" id="GLK08368.1"/>
    </source>
</evidence>
<feature type="region of interest" description="Disordered" evidence="4">
    <location>
        <begin position="1"/>
        <end position="24"/>
    </location>
</feature>
<evidence type="ECO:0000313" key="7">
    <source>
        <dbReference type="Proteomes" id="UP001143474"/>
    </source>
</evidence>
<dbReference type="EMBL" id="BSEV01000002">
    <property type="protein sequence ID" value="GLK08368.1"/>
    <property type="molecule type" value="Genomic_DNA"/>
</dbReference>
<evidence type="ECO:0000256" key="2">
    <source>
        <dbReference type="ARBA" id="ARBA00023125"/>
    </source>
</evidence>
<reference evidence="6" key="2">
    <citation type="submission" date="2023-01" db="EMBL/GenBank/DDBJ databases">
        <authorList>
            <person name="Sun Q."/>
            <person name="Evtushenko L."/>
        </authorList>
    </citation>
    <scope>NUCLEOTIDE SEQUENCE</scope>
    <source>
        <strain evidence="6">VKM Ac-2007</strain>
    </source>
</reference>
<evidence type="ECO:0000256" key="1">
    <source>
        <dbReference type="ARBA" id="ARBA00023015"/>
    </source>
</evidence>
<dbReference type="InterPro" id="IPR000524">
    <property type="entry name" value="Tscrpt_reg_HTH_GntR"/>
</dbReference>
<dbReference type="AlphaFoldDB" id="A0A9W6MC57"/>
<keyword evidence="3" id="KW-0804">Transcription</keyword>
<dbReference type="Pfam" id="PF07729">
    <property type="entry name" value="FCD"/>
    <property type="match status" value="1"/>
</dbReference>
<keyword evidence="1" id="KW-0805">Transcription regulation</keyword>
<keyword evidence="2" id="KW-0238">DNA-binding</keyword>
<dbReference type="InterPro" id="IPR036388">
    <property type="entry name" value="WH-like_DNA-bd_sf"/>
</dbReference>
<evidence type="ECO:0000256" key="4">
    <source>
        <dbReference type="SAM" id="MobiDB-lite"/>
    </source>
</evidence>
<dbReference type="GO" id="GO:0003700">
    <property type="term" value="F:DNA-binding transcription factor activity"/>
    <property type="evidence" value="ECO:0007669"/>
    <property type="project" value="InterPro"/>
</dbReference>
<proteinExistence type="predicted"/>
<name>A0A9W6MC57_9ACTN</name>
<dbReference type="InterPro" id="IPR008920">
    <property type="entry name" value="TF_FadR/GntR_C"/>
</dbReference>
<dbReference type="PROSITE" id="PS50949">
    <property type="entry name" value="HTH_GNTR"/>
    <property type="match status" value="1"/>
</dbReference>
<dbReference type="Gene3D" id="1.20.120.530">
    <property type="entry name" value="GntR ligand-binding domain-like"/>
    <property type="match status" value="1"/>
</dbReference>
<gene>
    <name evidence="6" type="ORF">GCM10017600_17730</name>
</gene>
<evidence type="ECO:0000256" key="3">
    <source>
        <dbReference type="ARBA" id="ARBA00023163"/>
    </source>
</evidence>
<dbReference type="PRINTS" id="PR00035">
    <property type="entry name" value="HTHGNTR"/>
</dbReference>
<dbReference type="SMART" id="SM00895">
    <property type="entry name" value="FCD"/>
    <property type="match status" value="1"/>
</dbReference>
<sequence length="260" mass="28886">MGAEVDEHQGGGRTKQVEETSAEESVTDRAYASILHNALTGSYRAGERLTEARLTSDLGISRVPVREALQRLERDGIIELQRHRGAVIRVITRRDITEFFRVRALLEGGGAAASAAAATAGDPRNGGLLEGLGGQIGLLSRWIEEGHDCSAEEYALHSQEFHRLVVSSGENRLLIRIWDSLHLPVQRLNYFQRYRGEDFRVSIDEHAKIAWAILAGDATSAERLAREHVNRIAAHVFMLPDEEFNRVFNPGLSREPATTE</sequence>
<dbReference type="Gene3D" id="1.10.10.10">
    <property type="entry name" value="Winged helix-like DNA-binding domain superfamily/Winged helix DNA-binding domain"/>
    <property type="match status" value="1"/>
</dbReference>
<dbReference type="PANTHER" id="PTHR43537:SF24">
    <property type="entry name" value="GLUCONATE OPERON TRANSCRIPTIONAL REPRESSOR"/>
    <property type="match status" value="1"/>
</dbReference>
<feature type="compositionally biased region" description="Basic and acidic residues" evidence="4">
    <location>
        <begin position="1"/>
        <end position="18"/>
    </location>
</feature>
<dbReference type="Pfam" id="PF00392">
    <property type="entry name" value="GntR"/>
    <property type="match status" value="1"/>
</dbReference>
<dbReference type="InterPro" id="IPR036390">
    <property type="entry name" value="WH_DNA-bd_sf"/>
</dbReference>
<dbReference type="CDD" id="cd07377">
    <property type="entry name" value="WHTH_GntR"/>
    <property type="match status" value="1"/>
</dbReference>
<dbReference type="Proteomes" id="UP001143474">
    <property type="component" value="Unassembled WGS sequence"/>
</dbReference>
<dbReference type="SUPFAM" id="SSF48008">
    <property type="entry name" value="GntR ligand-binding domain-like"/>
    <property type="match status" value="1"/>
</dbReference>
<feature type="domain" description="HTH gntR-type" evidence="5">
    <location>
        <begin position="24"/>
        <end position="91"/>
    </location>
</feature>
<dbReference type="PANTHER" id="PTHR43537">
    <property type="entry name" value="TRANSCRIPTIONAL REGULATOR, GNTR FAMILY"/>
    <property type="match status" value="1"/>
</dbReference>
<keyword evidence="7" id="KW-1185">Reference proteome</keyword>
<comment type="caution">
    <text evidence="6">The sequence shown here is derived from an EMBL/GenBank/DDBJ whole genome shotgun (WGS) entry which is preliminary data.</text>
</comment>
<reference evidence="6" key="1">
    <citation type="journal article" date="2014" name="Int. J. Syst. Evol. Microbiol.">
        <title>Complete genome sequence of Corynebacterium casei LMG S-19264T (=DSM 44701T), isolated from a smear-ripened cheese.</title>
        <authorList>
            <consortium name="US DOE Joint Genome Institute (JGI-PGF)"/>
            <person name="Walter F."/>
            <person name="Albersmeier A."/>
            <person name="Kalinowski J."/>
            <person name="Ruckert C."/>
        </authorList>
    </citation>
    <scope>NUCLEOTIDE SEQUENCE</scope>
    <source>
        <strain evidence="6">VKM Ac-2007</strain>
    </source>
</reference>
<accession>A0A9W6MC57</accession>
<organism evidence="6 7">
    <name type="scientific">Streptosporangium carneum</name>
    <dbReference type="NCBI Taxonomy" id="47481"/>
    <lineage>
        <taxon>Bacteria</taxon>
        <taxon>Bacillati</taxon>
        <taxon>Actinomycetota</taxon>
        <taxon>Actinomycetes</taxon>
        <taxon>Streptosporangiales</taxon>
        <taxon>Streptosporangiaceae</taxon>
        <taxon>Streptosporangium</taxon>
    </lineage>
</organism>
<dbReference type="GO" id="GO:0003677">
    <property type="term" value="F:DNA binding"/>
    <property type="evidence" value="ECO:0007669"/>
    <property type="project" value="UniProtKB-KW"/>
</dbReference>
<dbReference type="SUPFAM" id="SSF46785">
    <property type="entry name" value="Winged helix' DNA-binding domain"/>
    <property type="match status" value="1"/>
</dbReference>
<evidence type="ECO:0000259" key="5">
    <source>
        <dbReference type="PROSITE" id="PS50949"/>
    </source>
</evidence>